<dbReference type="PANTHER" id="PTHR28661">
    <property type="entry name" value="SJOEGREN SYNDROME NUCLEAR AUTOANTIGEN 1"/>
    <property type="match status" value="1"/>
</dbReference>
<evidence type="ECO:0000313" key="3">
    <source>
        <dbReference type="EMBL" id="KAH0568324.1"/>
    </source>
</evidence>
<dbReference type="Proteomes" id="UP000826195">
    <property type="component" value="Unassembled WGS sequence"/>
</dbReference>
<dbReference type="GO" id="GO:0036064">
    <property type="term" value="C:ciliary basal body"/>
    <property type="evidence" value="ECO:0007669"/>
    <property type="project" value="TreeGrafter"/>
</dbReference>
<dbReference type="EMBL" id="JAHXZJ010000001">
    <property type="protein sequence ID" value="KAH0568324.1"/>
    <property type="molecule type" value="Genomic_DNA"/>
</dbReference>
<feature type="region of interest" description="Disordered" evidence="2">
    <location>
        <begin position="103"/>
        <end position="127"/>
    </location>
</feature>
<organism evidence="3 4">
    <name type="scientific">Cotesia glomerata</name>
    <name type="common">Lepidopteran parasitic wasp</name>
    <name type="synonym">Apanteles glomeratus</name>
    <dbReference type="NCBI Taxonomy" id="32391"/>
    <lineage>
        <taxon>Eukaryota</taxon>
        <taxon>Metazoa</taxon>
        <taxon>Ecdysozoa</taxon>
        <taxon>Arthropoda</taxon>
        <taxon>Hexapoda</taxon>
        <taxon>Insecta</taxon>
        <taxon>Pterygota</taxon>
        <taxon>Neoptera</taxon>
        <taxon>Endopterygota</taxon>
        <taxon>Hymenoptera</taxon>
        <taxon>Apocrita</taxon>
        <taxon>Ichneumonoidea</taxon>
        <taxon>Braconidae</taxon>
        <taxon>Microgastrinae</taxon>
        <taxon>Cotesia</taxon>
    </lineage>
</organism>
<accession>A0AAV7IU47</accession>
<evidence type="ECO:0008006" key="5">
    <source>
        <dbReference type="Google" id="ProtNLM"/>
    </source>
</evidence>
<protein>
    <recommendedName>
        <fullName evidence="5">Sjoegren syndrome nuclear autoantigen 1</fullName>
    </recommendedName>
</protein>
<evidence type="ECO:0000256" key="2">
    <source>
        <dbReference type="SAM" id="MobiDB-lite"/>
    </source>
</evidence>
<evidence type="ECO:0000256" key="1">
    <source>
        <dbReference type="SAM" id="Coils"/>
    </source>
</evidence>
<reference evidence="3 4" key="1">
    <citation type="journal article" date="2021" name="J. Hered.">
        <title>A chromosome-level genome assembly of the parasitoid wasp, Cotesia glomerata (Hymenoptera: Braconidae).</title>
        <authorList>
            <person name="Pinto B.J."/>
            <person name="Weis J.J."/>
            <person name="Gamble T."/>
            <person name="Ode P.J."/>
            <person name="Paul R."/>
            <person name="Zaspel J.M."/>
        </authorList>
    </citation>
    <scope>NUCLEOTIDE SEQUENCE [LARGE SCALE GENOMIC DNA]</scope>
    <source>
        <strain evidence="3">CgM1</strain>
    </source>
</reference>
<dbReference type="InterPro" id="IPR033362">
    <property type="entry name" value="SSNA1_fam"/>
</dbReference>
<feature type="coiled-coil region" evidence="1">
    <location>
        <begin position="19"/>
        <end position="53"/>
    </location>
</feature>
<dbReference type="GO" id="GO:0005813">
    <property type="term" value="C:centrosome"/>
    <property type="evidence" value="ECO:0007669"/>
    <property type="project" value="TreeGrafter"/>
</dbReference>
<proteinExistence type="predicted"/>
<gene>
    <name evidence="3" type="ORF">KQX54_020435</name>
</gene>
<sequence>MSQHGAALQTYNQELVKCLEDVKSKKAMIQAEIDVEEEEQHNLEREIKKLHYKLAQVTDSLNKKILIRNEYNRIITDTEAHYMKIVDSSQMLLAVVQRETSSLDQSLGKSKPEKSQSHPTWLSVHHP</sequence>
<evidence type="ECO:0000313" key="4">
    <source>
        <dbReference type="Proteomes" id="UP000826195"/>
    </source>
</evidence>
<keyword evidence="1" id="KW-0175">Coiled coil</keyword>
<comment type="caution">
    <text evidence="3">The sequence shown here is derived from an EMBL/GenBank/DDBJ whole genome shotgun (WGS) entry which is preliminary data.</text>
</comment>
<dbReference type="PANTHER" id="PTHR28661:SF1">
    <property type="entry name" value="MICROTUBULE NUCLEATION FACTOR SSNA1"/>
    <property type="match status" value="1"/>
</dbReference>
<name>A0AAV7IU47_COTGL</name>
<keyword evidence="4" id="KW-1185">Reference proteome</keyword>
<dbReference type="AlphaFoldDB" id="A0AAV7IU47"/>